<dbReference type="EMBL" id="FLUM01000001">
    <property type="protein sequence ID" value="SBV97439.1"/>
    <property type="molecule type" value="Genomic_DNA"/>
</dbReference>
<sequence length="276" mass="31045">MKSLNIILIVIIALSFTACYEDVIKVDLETAEPRLVIDASIDWIKGTTGNEQKIKLTTTTGYYEDKFPTVSGATITVTNTKDMVFDFIETAGKGEYVCTDFEPVIGETYTLTVNLNGETYTAMETLIGTPKIEDTIEQNNKGGMAGDEIEITYYYQDNGAEYNYYLYSVKMRHIVFPQYSVENNEMNQGALTAVYYSHEDLEVGDVLNLKLYGISKRYYDYMAKLLLASGNDDGPMFAPTPAAVRGNIVNQTDSKNFAYGYFRLSEVDVKDYTIKE</sequence>
<dbReference type="RefSeq" id="WP_296940253.1">
    <property type="nucleotide sequence ID" value="NZ_LT599032.1"/>
</dbReference>
<organism evidence="1">
    <name type="scientific">uncultured Dysgonomonas sp</name>
    <dbReference type="NCBI Taxonomy" id="206096"/>
    <lineage>
        <taxon>Bacteria</taxon>
        <taxon>Pseudomonadati</taxon>
        <taxon>Bacteroidota</taxon>
        <taxon>Bacteroidia</taxon>
        <taxon>Bacteroidales</taxon>
        <taxon>Dysgonomonadaceae</taxon>
        <taxon>Dysgonomonas</taxon>
        <taxon>environmental samples</taxon>
    </lineage>
</organism>
<evidence type="ECO:0008006" key="2">
    <source>
        <dbReference type="Google" id="ProtNLM"/>
    </source>
</evidence>
<accession>A0A212JDH2</accession>
<reference evidence="1" key="1">
    <citation type="submission" date="2016-04" db="EMBL/GenBank/DDBJ databases">
        <authorList>
            <person name="Evans L.H."/>
            <person name="Alamgir A."/>
            <person name="Owens N."/>
            <person name="Weber N.D."/>
            <person name="Virtaneva K."/>
            <person name="Barbian K."/>
            <person name="Babar A."/>
            <person name="Rosenke K."/>
        </authorList>
    </citation>
    <scope>NUCLEOTIDE SEQUENCE</scope>
    <source>
        <strain evidence="1">86-1</strain>
    </source>
</reference>
<dbReference type="AlphaFoldDB" id="A0A212JDH2"/>
<dbReference type="Pfam" id="PF14054">
    <property type="entry name" value="DUF4249"/>
    <property type="match status" value="1"/>
</dbReference>
<gene>
    <name evidence="1" type="ORF">KL86DYS1_11910</name>
</gene>
<dbReference type="PROSITE" id="PS51257">
    <property type="entry name" value="PROKAR_LIPOPROTEIN"/>
    <property type="match status" value="1"/>
</dbReference>
<evidence type="ECO:0000313" key="1">
    <source>
        <dbReference type="EMBL" id="SBV97439.1"/>
    </source>
</evidence>
<protein>
    <recommendedName>
        <fullName evidence="2">DUF4249 domain-containing protein</fullName>
    </recommendedName>
</protein>
<dbReference type="InterPro" id="IPR025345">
    <property type="entry name" value="DUF4249"/>
</dbReference>
<proteinExistence type="predicted"/>
<name>A0A212JDH2_9BACT</name>